<keyword evidence="1" id="KW-0812">Transmembrane</keyword>
<proteinExistence type="predicted"/>
<feature type="transmembrane region" description="Helical" evidence="1">
    <location>
        <begin position="12"/>
        <end position="34"/>
    </location>
</feature>
<evidence type="ECO:0000256" key="1">
    <source>
        <dbReference type="SAM" id="Phobius"/>
    </source>
</evidence>
<name>A0A7W4W961_9GAMM</name>
<reference evidence="2 3" key="1">
    <citation type="submission" date="2020-08" db="EMBL/GenBank/DDBJ databases">
        <title>Genomic Encyclopedia of Type Strains, Phase III (KMG-III): the genomes of soil and plant-associated and newly described type strains.</title>
        <authorList>
            <person name="Whitman W."/>
        </authorList>
    </citation>
    <scope>NUCLEOTIDE SEQUENCE [LARGE SCALE GENOMIC DNA]</scope>
    <source>
        <strain evidence="2 3">CECT 8799</strain>
    </source>
</reference>
<organism evidence="2 3">
    <name type="scientific">Microbulbifer rhizosphaerae</name>
    <dbReference type="NCBI Taxonomy" id="1562603"/>
    <lineage>
        <taxon>Bacteria</taxon>
        <taxon>Pseudomonadati</taxon>
        <taxon>Pseudomonadota</taxon>
        <taxon>Gammaproteobacteria</taxon>
        <taxon>Cellvibrionales</taxon>
        <taxon>Microbulbiferaceae</taxon>
        <taxon>Microbulbifer</taxon>
    </lineage>
</organism>
<dbReference type="EMBL" id="JACHWZ010000002">
    <property type="protein sequence ID" value="MBB3059914.1"/>
    <property type="molecule type" value="Genomic_DNA"/>
</dbReference>
<keyword evidence="1" id="KW-1133">Transmembrane helix</keyword>
<comment type="caution">
    <text evidence="2">The sequence shown here is derived from an EMBL/GenBank/DDBJ whole genome shotgun (WGS) entry which is preliminary data.</text>
</comment>
<evidence type="ECO:0000313" key="3">
    <source>
        <dbReference type="Proteomes" id="UP000535937"/>
    </source>
</evidence>
<feature type="transmembrane region" description="Helical" evidence="1">
    <location>
        <begin position="54"/>
        <end position="78"/>
    </location>
</feature>
<evidence type="ECO:0000313" key="2">
    <source>
        <dbReference type="EMBL" id="MBB3059914.1"/>
    </source>
</evidence>
<evidence type="ECO:0008006" key="4">
    <source>
        <dbReference type="Google" id="ProtNLM"/>
    </source>
</evidence>
<feature type="transmembrane region" description="Helical" evidence="1">
    <location>
        <begin position="85"/>
        <end position="106"/>
    </location>
</feature>
<keyword evidence="1" id="KW-0472">Membrane</keyword>
<dbReference type="Proteomes" id="UP000535937">
    <property type="component" value="Unassembled WGS sequence"/>
</dbReference>
<feature type="transmembrane region" description="Helical" evidence="1">
    <location>
        <begin position="112"/>
        <end position="130"/>
    </location>
</feature>
<dbReference type="RefSeq" id="WP_246394355.1">
    <property type="nucleotide sequence ID" value="NZ_JACHWZ010000002.1"/>
</dbReference>
<protein>
    <recommendedName>
        <fullName evidence="4">DoxX protein</fullName>
    </recommendedName>
</protein>
<gene>
    <name evidence="2" type="ORF">FHS09_000722</name>
</gene>
<dbReference type="AlphaFoldDB" id="A0A7W4W961"/>
<accession>A0A7W4W961</accession>
<keyword evidence="3" id="KW-1185">Reference proteome</keyword>
<sequence length="144" mass="16402">MMRTTTPKVSETQARIALSLLLLRLGVFLVMLMWTLDKFFNPQHAGRVFENFYFIGGLGENAFTVIGLLELLLLLAFVTGSWKRWSYGLVLLLHAVSTFSSFPQYLDPFKNLLFFTAWPMLSACIALYLLRDLDTIATTKLGNR</sequence>